<dbReference type="InParanoid" id="G3NK59"/>
<dbReference type="GO" id="GO:0008270">
    <property type="term" value="F:zinc ion binding"/>
    <property type="evidence" value="ECO:0007669"/>
    <property type="project" value="UniProtKB-KW"/>
</dbReference>
<protein>
    <recommendedName>
        <fullName evidence="7">C2H2-type domain-containing protein</fullName>
    </recommendedName>
</protein>
<evidence type="ECO:0000259" key="7">
    <source>
        <dbReference type="PROSITE" id="PS00028"/>
    </source>
</evidence>
<dbReference type="GO" id="GO:0005634">
    <property type="term" value="C:nucleus"/>
    <property type="evidence" value="ECO:0007669"/>
    <property type="project" value="UniProtKB-SubCell"/>
</dbReference>
<dbReference type="GO" id="GO:0000981">
    <property type="term" value="F:DNA-binding transcription factor activity, RNA polymerase II-specific"/>
    <property type="evidence" value="ECO:0007669"/>
    <property type="project" value="TreeGrafter"/>
</dbReference>
<keyword evidence="4" id="KW-0862">Zinc</keyword>
<dbReference type="InterPro" id="IPR013087">
    <property type="entry name" value="Znf_C2H2_type"/>
</dbReference>
<dbReference type="GO" id="GO:0000978">
    <property type="term" value="F:RNA polymerase II cis-regulatory region sequence-specific DNA binding"/>
    <property type="evidence" value="ECO:0007669"/>
    <property type="project" value="TreeGrafter"/>
</dbReference>
<organism evidence="8">
    <name type="scientific">Gasterosteus aculeatus</name>
    <name type="common">Three-spined stickleback</name>
    <dbReference type="NCBI Taxonomy" id="69293"/>
    <lineage>
        <taxon>Eukaryota</taxon>
        <taxon>Metazoa</taxon>
        <taxon>Chordata</taxon>
        <taxon>Craniata</taxon>
        <taxon>Vertebrata</taxon>
        <taxon>Euteleostomi</taxon>
        <taxon>Actinopterygii</taxon>
        <taxon>Neopterygii</taxon>
        <taxon>Teleostei</taxon>
        <taxon>Neoteleostei</taxon>
        <taxon>Acanthomorphata</taxon>
        <taxon>Eupercaria</taxon>
        <taxon>Perciformes</taxon>
        <taxon>Cottioidei</taxon>
        <taxon>Gasterosteales</taxon>
        <taxon>Gasterosteidae</taxon>
        <taxon>Gasterosteus</taxon>
    </lineage>
</organism>
<keyword evidence="2" id="KW-0479">Metal-binding</keyword>
<dbReference type="InterPro" id="IPR051643">
    <property type="entry name" value="Transcr_Reg_ZincFinger"/>
</dbReference>
<dbReference type="Bgee" id="ENSGACG00000004339">
    <property type="expression patterns" value="Expressed in liver and 4 other cell types or tissues"/>
</dbReference>
<keyword evidence="5" id="KW-0539">Nucleus</keyword>
<dbReference type="InterPro" id="IPR055125">
    <property type="entry name" value="Wiz_C_Znf"/>
</dbReference>
<accession>G3NK59</accession>
<evidence type="ECO:0000256" key="5">
    <source>
        <dbReference type="ARBA" id="ARBA00023242"/>
    </source>
</evidence>
<comment type="subcellular location">
    <subcellularLocation>
        <location evidence="1">Nucleus</location>
    </subcellularLocation>
</comment>
<evidence type="ECO:0000256" key="4">
    <source>
        <dbReference type="ARBA" id="ARBA00022833"/>
    </source>
</evidence>
<dbReference type="SMART" id="SM00355">
    <property type="entry name" value="ZnF_C2H2"/>
    <property type="match status" value="2"/>
</dbReference>
<evidence type="ECO:0000313" key="8">
    <source>
        <dbReference type="Ensembl" id="ENSGACP00000005721.1"/>
    </source>
</evidence>
<dbReference type="OMA" id="IQLEMRS"/>
<reference evidence="8" key="2">
    <citation type="submission" date="2024-04" db="UniProtKB">
        <authorList>
            <consortium name="Ensembl"/>
        </authorList>
    </citation>
    <scope>IDENTIFICATION</scope>
</reference>
<dbReference type="AlphaFoldDB" id="G3NK59"/>
<dbReference type="eggNOG" id="KOG1721">
    <property type="taxonomic scope" value="Eukaryota"/>
</dbReference>
<keyword evidence="3" id="KW-0863">Zinc-finger</keyword>
<dbReference type="STRING" id="69293.ENSGACP00000005721"/>
<reference evidence="8" key="1">
    <citation type="submission" date="2006-01" db="EMBL/GenBank/DDBJ databases">
        <authorList>
            <person name="Lindblad-Toh K."/>
            <person name="Mauceli E."/>
            <person name="Grabherr M."/>
            <person name="Chang J.L."/>
            <person name="Lander E.S."/>
        </authorList>
    </citation>
    <scope>NUCLEOTIDE SEQUENCE [LARGE SCALE GENOMIC DNA]</scope>
</reference>
<dbReference type="Pfam" id="PF23015">
    <property type="entry name" value="zf-WIZ"/>
    <property type="match status" value="1"/>
</dbReference>
<feature type="region of interest" description="Disordered" evidence="6">
    <location>
        <begin position="219"/>
        <end position="238"/>
    </location>
</feature>
<feature type="domain" description="C2H2-type" evidence="7">
    <location>
        <begin position="34"/>
        <end position="54"/>
    </location>
</feature>
<evidence type="ECO:0000256" key="6">
    <source>
        <dbReference type="SAM" id="MobiDB-lite"/>
    </source>
</evidence>
<proteinExistence type="predicted"/>
<evidence type="ECO:0000256" key="2">
    <source>
        <dbReference type="ARBA" id="ARBA00022723"/>
    </source>
</evidence>
<name>G3NK59_GASAC</name>
<dbReference type="PANTHER" id="PTHR24396">
    <property type="entry name" value="ZINC FINGER PROTEIN"/>
    <property type="match status" value="1"/>
</dbReference>
<dbReference type="PROSITE" id="PS00028">
    <property type="entry name" value="ZINC_FINGER_C2H2_1"/>
    <property type="match status" value="1"/>
</dbReference>
<evidence type="ECO:0000256" key="1">
    <source>
        <dbReference type="ARBA" id="ARBA00004123"/>
    </source>
</evidence>
<dbReference type="PANTHER" id="PTHR24396:SF25">
    <property type="entry name" value="ZINC FINGER PROTEIN 644"/>
    <property type="match status" value="1"/>
</dbReference>
<sequence length="291" mass="32577">SPHQRRNTSAVPTARPRSSRITAVKPETQGEHKCPLCRGWFDTKTGLTNHVRGHLKRIGTSVASNGKSPLCILKELLRDQKEHQNTLQVLDKRKSPSRISSDRLILMHVAVPVKIQLEMRSPRPVSDSFVAKQEAFSDRRLQVAAQRGPEASSSTLVELLRHHKSLQVEREGAVADGRAFINTVSQLLMISRPLLEILFEIHFLFFIQRSNLSGACDSSCDYQPKKPRPGPKKDVPPSLSAEDYTFTCRFCDLVFHGPLSVQGDWIKHLQRHLLHTGVPHSGTGMVEVLGL</sequence>
<evidence type="ECO:0000256" key="3">
    <source>
        <dbReference type="ARBA" id="ARBA00022771"/>
    </source>
</evidence>
<dbReference type="Ensembl" id="ENSGACT00000005737.1">
    <property type="protein sequence ID" value="ENSGACP00000005721.1"/>
    <property type="gene ID" value="ENSGACG00000004339.1"/>
</dbReference>